<reference evidence="1" key="2">
    <citation type="submission" date="2009-03" db="EMBL/GenBank/DDBJ databases">
        <authorList>
            <person name="Gang L."/>
        </authorList>
    </citation>
    <scope>NUCLEOTIDE SEQUENCE</scope>
    <source>
        <strain evidence="1">Anhui</strain>
    </source>
</reference>
<proteinExistence type="evidence at transcript level"/>
<sequence>MQYSSVNCLVTVSVIQLIVAYTNFISTVARENSSYPELCYEATNITHIPRTTQGPSVELCVKDKKPKVAPIDYDEY</sequence>
<dbReference type="AlphaFoldDB" id="C7TXV7"/>
<organism evidence="1">
    <name type="scientific">Schistosoma japonicum</name>
    <name type="common">Blood fluke</name>
    <dbReference type="NCBI Taxonomy" id="6182"/>
    <lineage>
        <taxon>Eukaryota</taxon>
        <taxon>Metazoa</taxon>
        <taxon>Spiralia</taxon>
        <taxon>Lophotrochozoa</taxon>
        <taxon>Platyhelminthes</taxon>
        <taxon>Trematoda</taxon>
        <taxon>Digenea</taxon>
        <taxon>Strigeidida</taxon>
        <taxon>Schistosomatoidea</taxon>
        <taxon>Schistosomatidae</taxon>
        <taxon>Schistosoma</taxon>
    </lineage>
</organism>
<dbReference type="EMBL" id="FN326709">
    <property type="protein sequence ID" value="CAX82433.1"/>
    <property type="molecule type" value="mRNA"/>
</dbReference>
<accession>C7TXV7</accession>
<protein>
    <submittedName>
        <fullName evidence="1">Hypotheticial protein</fullName>
    </submittedName>
</protein>
<evidence type="ECO:0000313" key="1">
    <source>
        <dbReference type="EMBL" id="CAX82433.1"/>
    </source>
</evidence>
<name>C7TXV7_SCHJA</name>
<reference evidence="1" key="1">
    <citation type="journal article" date="2009" name="Nature">
        <title>The Schistosoma japonicum genome reveals features of host-parasite interplay.</title>
        <authorList>
            <person name="Liu F."/>
            <person name="Zhou Y."/>
            <person name="Wang Z.Q."/>
            <person name="Lu G."/>
            <person name="Zheng H."/>
            <person name="Brindley P.J."/>
            <person name="McManus D.P."/>
            <person name="Blair D."/>
            <person name="Zhang Q.H."/>
            <person name="Zhong Y."/>
            <person name="Wang S."/>
            <person name="Han Z.G."/>
            <person name="Chen Z."/>
        </authorList>
    </citation>
    <scope>NUCLEOTIDE SEQUENCE</scope>
    <source>
        <strain evidence="1">Anhui</strain>
    </source>
</reference>